<reference evidence="1" key="1">
    <citation type="journal article" date="2019" name="bioRxiv">
        <title>The Genome of the Zebra Mussel, Dreissena polymorpha: A Resource for Invasive Species Research.</title>
        <authorList>
            <person name="McCartney M.A."/>
            <person name="Auch B."/>
            <person name="Kono T."/>
            <person name="Mallez S."/>
            <person name="Zhang Y."/>
            <person name="Obille A."/>
            <person name="Becker A."/>
            <person name="Abrahante J.E."/>
            <person name="Garbe J."/>
            <person name="Badalamenti J.P."/>
            <person name="Herman A."/>
            <person name="Mangelson H."/>
            <person name="Liachko I."/>
            <person name="Sullivan S."/>
            <person name="Sone E.D."/>
            <person name="Koren S."/>
            <person name="Silverstein K.A.T."/>
            <person name="Beckman K.B."/>
            <person name="Gohl D.M."/>
        </authorList>
    </citation>
    <scope>NUCLEOTIDE SEQUENCE</scope>
    <source>
        <strain evidence="1">Duluth1</strain>
        <tissue evidence="1">Whole animal</tissue>
    </source>
</reference>
<sequence>MADQLVTFIVSIDGVNHEVAALTAIVESLNSSDPLTRQRAYGYISSLINQGTTSAVAEVAELLHKEQDDTSSSTETLKWSRPQTELLIALYKDKVE</sequence>
<dbReference type="EMBL" id="JAIWYP010000008">
    <property type="protein sequence ID" value="KAH3779406.1"/>
    <property type="molecule type" value="Genomic_DNA"/>
</dbReference>
<evidence type="ECO:0000313" key="1">
    <source>
        <dbReference type="EMBL" id="KAH3779406.1"/>
    </source>
</evidence>
<name>A0A9D4IKV5_DREPO</name>
<reference evidence="1" key="2">
    <citation type="submission" date="2020-11" db="EMBL/GenBank/DDBJ databases">
        <authorList>
            <person name="McCartney M.A."/>
            <person name="Auch B."/>
            <person name="Kono T."/>
            <person name="Mallez S."/>
            <person name="Becker A."/>
            <person name="Gohl D.M."/>
            <person name="Silverstein K.A.T."/>
            <person name="Koren S."/>
            <person name="Bechman K.B."/>
            <person name="Herman A."/>
            <person name="Abrahante J.E."/>
            <person name="Garbe J."/>
        </authorList>
    </citation>
    <scope>NUCLEOTIDE SEQUENCE</scope>
    <source>
        <strain evidence="1">Duluth1</strain>
        <tissue evidence="1">Whole animal</tissue>
    </source>
</reference>
<accession>A0A9D4IKV5</accession>
<proteinExistence type="predicted"/>
<comment type="caution">
    <text evidence="1">The sequence shown here is derived from an EMBL/GenBank/DDBJ whole genome shotgun (WGS) entry which is preliminary data.</text>
</comment>
<keyword evidence="2" id="KW-1185">Reference proteome</keyword>
<dbReference type="Proteomes" id="UP000828390">
    <property type="component" value="Unassembled WGS sequence"/>
</dbReference>
<evidence type="ECO:0000313" key="2">
    <source>
        <dbReference type="Proteomes" id="UP000828390"/>
    </source>
</evidence>
<organism evidence="1 2">
    <name type="scientific">Dreissena polymorpha</name>
    <name type="common">Zebra mussel</name>
    <name type="synonym">Mytilus polymorpha</name>
    <dbReference type="NCBI Taxonomy" id="45954"/>
    <lineage>
        <taxon>Eukaryota</taxon>
        <taxon>Metazoa</taxon>
        <taxon>Spiralia</taxon>
        <taxon>Lophotrochozoa</taxon>
        <taxon>Mollusca</taxon>
        <taxon>Bivalvia</taxon>
        <taxon>Autobranchia</taxon>
        <taxon>Heteroconchia</taxon>
        <taxon>Euheterodonta</taxon>
        <taxon>Imparidentia</taxon>
        <taxon>Neoheterodontei</taxon>
        <taxon>Myida</taxon>
        <taxon>Dreissenoidea</taxon>
        <taxon>Dreissenidae</taxon>
        <taxon>Dreissena</taxon>
    </lineage>
</organism>
<protein>
    <submittedName>
        <fullName evidence="1">Uncharacterized protein</fullName>
    </submittedName>
</protein>
<gene>
    <name evidence="1" type="ORF">DPMN_157209</name>
</gene>
<dbReference type="AlphaFoldDB" id="A0A9D4IKV5"/>